<sequence length="375" mass="42875">MAKRKYILPPLRLDHVTRLTDSTGIFQHATYGIPNYHEGYCLDDNARALLMALMAYRQTKDETALHNIPTYLAYIHYAQNDDGTFRNFMGFNRNFLDHVGSEDAFGRAVWAIGYAMAHAPKDAYFQVARKVFFKAVPHFERLQSIRSIANIILGLYHCLKGLPTDDGMMELTHKLALRLHREYITHRRDDWHWYESLLAYDNALLPLSMMQAGELLNDDAFRQVGFESMAFLEKHTMHKGYLSLVGNEAWFRRDGVCSRFDQQPVDAMATVLLFLQAHNHTGDPHYLQLAYTAFRWFLGENDLRMSLYDAETGGCCDGLEKDGINRNQGAESTLAYLIAHLALQQAVEKPMNRTRSKETDEDSNTGPHSLADTAP</sequence>
<name>A0A1H7PCR9_9SPHI</name>
<dbReference type="RefSeq" id="WP_143053878.1">
    <property type="nucleotide sequence ID" value="NZ_FNZR01000004.1"/>
</dbReference>
<accession>A0A1H7PCR9</accession>
<dbReference type="STRING" id="332977.SAMN05421740_104315"/>
<organism evidence="2 3">
    <name type="scientific">Parapedobacter koreensis</name>
    <dbReference type="NCBI Taxonomy" id="332977"/>
    <lineage>
        <taxon>Bacteria</taxon>
        <taxon>Pseudomonadati</taxon>
        <taxon>Bacteroidota</taxon>
        <taxon>Sphingobacteriia</taxon>
        <taxon>Sphingobacteriales</taxon>
        <taxon>Sphingobacteriaceae</taxon>
        <taxon>Parapedobacter</taxon>
    </lineage>
</organism>
<dbReference type="SUPFAM" id="SSF48208">
    <property type="entry name" value="Six-hairpin glycosidases"/>
    <property type="match status" value="2"/>
</dbReference>
<dbReference type="GO" id="GO:0005975">
    <property type="term" value="P:carbohydrate metabolic process"/>
    <property type="evidence" value="ECO:0007669"/>
    <property type="project" value="InterPro"/>
</dbReference>
<dbReference type="OrthoDB" id="9765330at2"/>
<evidence type="ECO:0000256" key="1">
    <source>
        <dbReference type="SAM" id="MobiDB-lite"/>
    </source>
</evidence>
<proteinExistence type="predicted"/>
<evidence type="ECO:0000313" key="3">
    <source>
        <dbReference type="Proteomes" id="UP000198916"/>
    </source>
</evidence>
<keyword evidence="3" id="KW-1185">Reference proteome</keyword>
<feature type="region of interest" description="Disordered" evidence="1">
    <location>
        <begin position="348"/>
        <end position="375"/>
    </location>
</feature>
<dbReference type="AlphaFoldDB" id="A0A1H7PCR9"/>
<dbReference type="EMBL" id="FNZR01000004">
    <property type="protein sequence ID" value="SEL33580.1"/>
    <property type="molecule type" value="Genomic_DNA"/>
</dbReference>
<dbReference type="Proteomes" id="UP000198916">
    <property type="component" value="Unassembled WGS sequence"/>
</dbReference>
<evidence type="ECO:0008006" key="4">
    <source>
        <dbReference type="Google" id="ProtNLM"/>
    </source>
</evidence>
<dbReference type="InterPro" id="IPR008928">
    <property type="entry name" value="6-hairpin_glycosidase_sf"/>
</dbReference>
<gene>
    <name evidence="2" type="ORF">SAMN05421740_104315</name>
</gene>
<reference evidence="3" key="1">
    <citation type="submission" date="2016-10" db="EMBL/GenBank/DDBJ databases">
        <authorList>
            <person name="Varghese N."/>
            <person name="Submissions S."/>
        </authorList>
    </citation>
    <scope>NUCLEOTIDE SEQUENCE [LARGE SCALE GENOMIC DNA]</scope>
    <source>
        <strain evidence="3">Jip14</strain>
    </source>
</reference>
<evidence type="ECO:0000313" key="2">
    <source>
        <dbReference type="EMBL" id="SEL33580.1"/>
    </source>
</evidence>
<protein>
    <recommendedName>
        <fullName evidence="4">Glycosyltransferase</fullName>
    </recommendedName>
</protein>